<feature type="chain" id="PRO_5012774937" evidence="2">
    <location>
        <begin position="23"/>
        <end position="290"/>
    </location>
</feature>
<dbReference type="AlphaFoldDB" id="A0A1S9RWF9"/>
<comment type="caution">
    <text evidence="3">The sequence shown here is derived from an EMBL/GenBank/DDBJ whole genome shotgun (WGS) entry which is preliminary data.</text>
</comment>
<evidence type="ECO:0000313" key="4">
    <source>
        <dbReference type="Proteomes" id="UP000190744"/>
    </source>
</evidence>
<feature type="region of interest" description="Disordered" evidence="1">
    <location>
        <begin position="220"/>
        <end position="273"/>
    </location>
</feature>
<protein>
    <submittedName>
        <fullName evidence="3">Uncharacterized protein</fullName>
    </submittedName>
</protein>
<reference evidence="4" key="1">
    <citation type="submission" date="2015-09" db="EMBL/GenBank/DDBJ databases">
        <authorList>
            <person name="Fill T.P."/>
            <person name="Baretta J.F."/>
            <person name="de Almeida L.G."/>
            <person name="Rocha M."/>
            <person name="de Souza D.H."/>
            <person name="Malavazi I."/>
            <person name="Cerdeira L.T."/>
            <person name="Hong H."/>
            <person name="Samborskyy M."/>
            <person name="de Vasconcelos A.T."/>
            <person name="Leadlay P."/>
            <person name="Rodrigues-Filho E."/>
        </authorList>
    </citation>
    <scope>NUCLEOTIDE SEQUENCE [LARGE SCALE GENOMIC DNA]</scope>
    <source>
        <strain evidence="4">LaBioMMi 136</strain>
    </source>
</reference>
<gene>
    <name evidence="3" type="ORF">PEBR_06761</name>
</gene>
<evidence type="ECO:0000256" key="1">
    <source>
        <dbReference type="SAM" id="MobiDB-lite"/>
    </source>
</evidence>
<feature type="compositionally biased region" description="Polar residues" evidence="1">
    <location>
        <begin position="220"/>
        <end position="235"/>
    </location>
</feature>
<proteinExistence type="predicted"/>
<accession>A0A1S9RWF9</accession>
<sequence>MASVTTIFRLFALSAVLGQATASFGLNVSGPSWDYTTKDLADTTSQECKDAYSASIDCDETLLKLVASMDPDFDPQSSDLQAMCTTTCSDSLSQYVRNVKAACDKEGDLAGVAKGNKYVYQASVATVGEVFQYKYGQACAKNGSDYCFLTYPNSEDWARTDFPCSDGCAIQFYQNAHKQPGSAYWFDYFALGNQSSYWEETFAGGWETVVSCGEGGNDASSVSTGANSTKTDTVEASSSTGTISSTGATSTTSTATSQTAATTTTAATRSSTATSGASKLRAPLVFKLWA</sequence>
<name>A0A1S9RWF9_PENBI</name>
<evidence type="ECO:0000256" key="2">
    <source>
        <dbReference type="SAM" id="SignalP"/>
    </source>
</evidence>
<feature type="signal peptide" evidence="2">
    <location>
        <begin position="1"/>
        <end position="22"/>
    </location>
</feature>
<keyword evidence="2" id="KW-0732">Signal</keyword>
<evidence type="ECO:0000313" key="3">
    <source>
        <dbReference type="EMBL" id="OOQ89835.1"/>
    </source>
</evidence>
<organism evidence="3 4">
    <name type="scientific">Penicillium brasilianum</name>
    <dbReference type="NCBI Taxonomy" id="104259"/>
    <lineage>
        <taxon>Eukaryota</taxon>
        <taxon>Fungi</taxon>
        <taxon>Dikarya</taxon>
        <taxon>Ascomycota</taxon>
        <taxon>Pezizomycotina</taxon>
        <taxon>Eurotiomycetes</taxon>
        <taxon>Eurotiomycetidae</taxon>
        <taxon>Eurotiales</taxon>
        <taxon>Aspergillaceae</taxon>
        <taxon>Penicillium</taxon>
    </lineage>
</organism>
<feature type="compositionally biased region" description="Low complexity" evidence="1">
    <location>
        <begin position="236"/>
        <end position="273"/>
    </location>
</feature>
<dbReference type="Proteomes" id="UP000190744">
    <property type="component" value="Unassembled WGS sequence"/>
</dbReference>
<dbReference type="EMBL" id="LJBN01000102">
    <property type="protein sequence ID" value="OOQ89835.1"/>
    <property type="molecule type" value="Genomic_DNA"/>
</dbReference>